<evidence type="ECO:0000313" key="6">
    <source>
        <dbReference type="EMBL" id="GGJ55216.1"/>
    </source>
</evidence>
<dbReference type="PANTHER" id="PTHR30204:SF69">
    <property type="entry name" value="MERR-FAMILY TRANSCRIPTIONAL REGULATOR"/>
    <property type="match status" value="1"/>
</dbReference>
<comment type="caution">
    <text evidence="6">The sequence shown here is derived from an EMBL/GenBank/DDBJ whole genome shotgun (WGS) entry which is preliminary data.</text>
</comment>
<dbReference type="Proteomes" id="UP000632222">
    <property type="component" value="Unassembled WGS sequence"/>
</dbReference>
<protein>
    <recommendedName>
        <fullName evidence="5">HTH merR-type domain-containing protein</fullName>
    </recommendedName>
</protein>
<dbReference type="Pfam" id="PF13411">
    <property type="entry name" value="MerR_1"/>
    <property type="match status" value="1"/>
</dbReference>
<accession>A0ABQ2DEJ1</accession>
<dbReference type="EMBL" id="BMOD01000032">
    <property type="protein sequence ID" value="GGJ55216.1"/>
    <property type="molecule type" value="Genomic_DNA"/>
</dbReference>
<evidence type="ECO:0000256" key="2">
    <source>
        <dbReference type="ARBA" id="ARBA00023015"/>
    </source>
</evidence>
<keyword evidence="3" id="KW-0238">DNA-binding</keyword>
<evidence type="ECO:0000313" key="7">
    <source>
        <dbReference type="Proteomes" id="UP000632222"/>
    </source>
</evidence>
<dbReference type="InterPro" id="IPR047057">
    <property type="entry name" value="MerR_fam"/>
</dbReference>
<dbReference type="SUPFAM" id="SSF46955">
    <property type="entry name" value="Putative DNA-binding domain"/>
    <property type="match status" value="1"/>
</dbReference>
<evidence type="ECO:0000256" key="1">
    <source>
        <dbReference type="ARBA" id="ARBA00022491"/>
    </source>
</evidence>
<dbReference type="Gene3D" id="1.10.1660.10">
    <property type="match status" value="1"/>
</dbReference>
<dbReference type="PANTHER" id="PTHR30204">
    <property type="entry name" value="REDOX-CYCLING DRUG-SENSING TRANSCRIPTIONAL ACTIVATOR SOXR"/>
    <property type="match status" value="1"/>
</dbReference>
<reference evidence="7" key="1">
    <citation type="journal article" date="2019" name="Int. J. Syst. Evol. Microbiol.">
        <title>The Global Catalogue of Microorganisms (GCM) 10K type strain sequencing project: providing services to taxonomists for standard genome sequencing and annotation.</title>
        <authorList>
            <consortium name="The Broad Institute Genomics Platform"/>
            <consortium name="The Broad Institute Genome Sequencing Center for Infectious Disease"/>
            <person name="Wu L."/>
            <person name="Ma J."/>
        </authorList>
    </citation>
    <scope>NUCLEOTIDE SEQUENCE [LARGE SCALE GENOMIC DNA]</scope>
    <source>
        <strain evidence="7">JCM 14370</strain>
    </source>
</reference>
<dbReference type="PROSITE" id="PS50937">
    <property type="entry name" value="HTH_MERR_2"/>
    <property type="match status" value="1"/>
</dbReference>
<sequence length="120" mass="14225">MPGKKALWITIQEVANKARVPQATIRHYTEVGLLTRRQLHPEDKIHHYPPDTVERVRTIRRLRKNAFTVPEIQIYLTCQDPKEKGQMLETVRRRQMHRLTLLLGELLGLEIQLEQLKEQE</sequence>
<keyword evidence="1" id="KW-0678">Repressor</keyword>
<organism evidence="6 7">
    <name type="scientific">Deinococcus roseus</name>
    <dbReference type="NCBI Taxonomy" id="392414"/>
    <lineage>
        <taxon>Bacteria</taxon>
        <taxon>Thermotogati</taxon>
        <taxon>Deinococcota</taxon>
        <taxon>Deinococci</taxon>
        <taxon>Deinococcales</taxon>
        <taxon>Deinococcaceae</taxon>
        <taxon>Deinococcus</taxon>
    </lineage>
</organism>
<dbReference type="RefSeq" id="WP_189007860.1">
    <property type="nucleotide sequence ID" value="NZ_BMOD01000032.1"/>
</dbReference>
<keyword evidence="7" id="KW-1185">Reference proteome</keyword>
<dbReference type="InterPro" id="IPR009061">
    <property type="entry name" value="DNA-bd_dom_put_sf"/>
</dbReference>
<evidence type="ECO:0000256" key="3">
    <source>
        <dbReference type="ARBA" id="ARBA00023125"/>
    </source>
</evidence>
<dbReference type="SMART" id="SM00422">
    <property type="entry name" value="HTH_MERR"/>
    <property type="match status" value="1"/>
</dbReference>
<gene>
    <name evidence="6" type="ORF">GCM10008938_46700</name>
</gene>
<proteinExistence type="predicted"/>
<keyword evidence="2" id="KW-0805">Transcription regulation</keyword>
<feature type="domain" description="HTH merR-type" evidence="5">
    <location>
        <begin position="8"/>
        <end position="78"/>
    </location>
</feature>
<evidence type="ECO:0000259" key="5">
    <source>
        <dbReference type="PROSITE" id="PS50937"/>
    </source>
</evidence>
<name>A0ABQ2DEJ1_9DEIO</name>
<evidence type="ECO:0000256" key="4">
    <source>
        <dbReference type="ARBA" id="ARBA00023163"/>
    </source>
</evidence>
<keyword evidence="4" id="KW-0804">Transcription</keyword>
<dbReference type="InterPro" id="IPR000551">
    <property type="entry name" value="MerR-type_HTH_dom"/>
</dbReference>